<dbReference type="Proteomes" id="UP001367030">
    <property type="component" value="Unassembled WGS sequence"/>
</dbReference>
<keyword evidence="1" id="KW-0732">Signal</keyword>
<evidence type="ECO:0000256" key="1">
    <source>
        <dbReference type="SAM" id="SignalP"/>
    </source>
</evidence>
<gene>
    <name evidence="2" type="ORF">WKW79_03705</name>
</gene>
<organism evidence="2 3">
    <name type="scientific">Variovorax robiniae</name>
    <dbReference type="NCBI Taxonomy" id="1836199"/>
    <lineage>
        <taxon>Bacteria</taxon>
        <taxon>Pseudomonadati</taxon>
        <taxon>Pseudomonadota</taxon>
        <taxon>Betaproteobacteria</taxon>
        <taxon>Burkholderiales</taxon>
        <taxon>Comamonadaceae</taxon>
        <taxon>Variovorax</taxon>
    </lineage>
</organism>
<feature type="chain" id="PRO_5046906692" description="Cell envelope biogenesis protein TolA" evidence="1">
    <location>
        <begin position="23"/>
        <end position="132"/>
    </location>
</feature>
<protein>
    <recommendedName>
        <fullName evidence="4">Cell envelope biogenesis protein TolA</fullName>
    </recommendedName>
</protein>
<evidence type="ECO:0000313" key="3">
    <source>
        <dbReference type="Proteomes" id="UP001367030"/>
    </source>
</evidence>
<evidence type="ECO:0008006" key="4">
    <source>
        <dbReference type="Google" id="ProtNLM"/>
    </source>
</evidence>
<proteinExistence type="predicted"/>
<feature type="signal peptide" evidence="1">
    <location>
        <begin position="1"/>
        <end position="22"/>
    </location>
</feature>
<reference evidence="2 3" key="1">
    <citation type="submission" date="2024-03" db="EMBL/GenBank/DDBJ databases">
        <title>Novel species of the genus Variovorax.</title>
        <authorList>
            <person name="Liu Q."/>
            <person name="Xin Y.-H."/>
        </authorList>
    </citation>
    <scope>NUCLEOTIDE SEQUENCE [LARGE SCALE GENOMIC DNA]</scope>
    <source>
        <strain evidence="2 3">KACC 18901</strain>
    </source>
</reference>
<dbReference type="RefSeq" id="WP_340333736.1">
    <property type="nucleotide sequence ID" value="NZ_JBBKZS010000001.1"/>
</dbReference>
<comment type="caution">
    <text evidence="2">The sequence shown here is derived from an EMBL/GenBank/DDBJ whole genome shotgun (WGS) entry which is preliminary data.</text>
</comment>
<accession>A0ABU8X1P3</accession>
<dbReference type="EMBL" id="JBBKZS010000001">
    <property type="protein sequence ID" value="MEJ8853656.1"/>
    <property type="molecule type" value="Genomic_DNA"/>
</dbReference>
<sequence length="132" mass="14037">MKQHFFAVAIVSTLFALTGVQAMTQGEYTVAKARIGSDYRLAQSRCDTLKDNARDVCLTEAKGAADVAMAELEQHYKPSPANARKVAAVKAAAAFEVTREACDTLAGEAHQACVHQAEDNHAKAKADVDVSG</sequence>
<keyword evidence="3" id="KW-1185">Reference proteome</keyword>
<name>A0ABU8X1P3_9BURK</name>
<evidence type="ECO:0000313" key="2">
    <source>
        <dbReference type="EMBL" id="MEJ8853656.1"/>
    </source>
</evidence>